<feature type="compositionally biased region" description="Polar residues" evidence="1">
    <location>
        <begin position="74"/>
        <end position="91"/>
    </location>
</feature>
<feature type="region of interest" description="Disordered" evidence="1">
    <location>
        <begin position="71"/>
        <end position="91"/>
    </location>
</feature>
<name>A0ABR1JIC8_9AGAR</name>
<keyword evidence="3" id="KW-1185">Reference proteome</keyword>
<evidence type="ECO:0000313" key="3">
    <source>
        <dbReference type="Proteomes" id="UP001498398"/>
    </source>
</evidence>
<protein>
    <submittedName>
        <fullName evidence="2">Uncharacterized protein</fullName>
    </submittedName>
</protein>
<reference evidence="2 3" key="1">
    <citation type="submission" date="2024-01" db="EMBL/GenBank/DDBJ databases">
        <title>A draft genome for the cacao thread blight pathogen Marasmiellus scandens.</title>
        <authorList>
            <person name="Baruah I.K."/>
            <person name="Leung J."/>
            <person name="Bukari Y."/>
            <person name="Amoako-Attah I."/>
            <person name="Meinhardt L.W."/>
            <person name="Bailey B.A."/>
            <person name="Cohen S.P."/>
        </authorList>
    </citation>
    <scope>NUCLEOTIDE SEQUENCE [LARGE SCALE GENOMIC DNA]</scope>
    <source>
        <strain evidence="2 3">GH-19</strain>
    </source>
</reference>
<dbReference type="EMBL" id="JBANRG010000011">
    <property type="protein sequence ID" value="KAK7462164.1"/>
    <property type="molecule type" value="Genomic_DNA"/>
</dbReference>
<organism evidence="2 3">
    <name type="scientific">Marasmiellus scandens</name>
    <dbReference type="NCBI Taxonomy" id="2682957"/>
    <lineage>
        <taxon>Eukaryota</taxon>
        <taxon>Fungi</taxon>
        <taxon>Dikarya</taxon>
        <taxon>Basidiomycota</taxon>
        <taxon>Agaricomycotina</taxon>
        <taxon>Agaricomycetes</taxon>
        <taxon>Agaricomycetidae</taxon>
        <taxon>Agaricales</taxon>
        <taxon>Marasmiineae</taxon>
        <taxon>Omphalotaceae</taxon>
        <taxon>Marasmiellus</taxon>
    </lineage>
</organism>
<dbReference type="Proteomes" id="UP001498398">
    <property type="component" value="Unassembled WGS sequence"/>
</dbReference>
<evidence type="ECO:0000313" key="2">
    <source>
        <dbReference type="EMBL" id="KAK7462164.1"/>
    </source>
</evidence>
<proteinExistence type="predicted"/>
<sequence>MAPELIILWAMRQWITSQRIAKKYKAYGWTKVHGHFLAMGGLIFIDQNGDEHIIDDDICFDRENGRIVTEDPEQQLSAEVSTEKVLSSTKV</sequence>
<gene>
    <name evidence="2" type="ORF">VKT23_007767</name>
</gene>
<accession>A0ABR1JIC8</accession>
<evidence type="ECO:0000256" key="1">
    <source>
        <dbReference type="SAM" id="MobiDB-lite"/>
    </source>
</evidence>
<comment type="caution">
    <text evidence="2">The sequence shown here is derived from an EMBL/GenBank/DDBJ whole genome shotgun (WGS) entry which is preliminary data.</text>
</comment>